<evidence type="ECO:0000256" key="7">
    <source>
        <dbReference type="ARBA" id="ARBA00023145"/>
    </source>
</evidence>
<comment type="cofactor">
    <cofactor evidence="10 11">
        <name>Zn(2+)</name>
        <dbReference type="ChEBI" id="CHEBI:29105"/>
    </cofactor>
    <text evidence="10 11">Binds 1 zinc ion per subunit.</text>
</comment>
<evidence type="ECO:0000256" key="12">
    <source>
        <dbReference type="SAM" id="Phobius"/>
    </source>
</evidence>
<keyword evidence="9" id="KW-0325">Glycoprotein</keyword>
<accession>A0A8C4QPQ7</accession>
<dbReference type="GO" id="GO:0006508">
    <property type="term" value="P:proteolysis"/>
    <property type="evidence" value="ECO:0007669"/>
    <property type="project" value="UniProtKB-KW"/>
</dbReference>
<dbReference type="AlphaFoldDB" id="A0A8C4QPQ7"/>
<evidence type="ECO:0000256" key="8">
    <source>
        <dbReference type="ARBA" id="ARBA00023157"/>
    </source>
</evidence>
<dbReference type="GeneTree" id="ENSGT00950000183111"/>
<keyword evidence="2 10" id="KW-0479">Metal-binding</keyword>
<evidence type="ECO:0000313" key="15">
    <source>
        <dbReference type="Proteomes" id="UP000694388"/>
    </source>
</evidence>
<evidence type="ECO:0000256" key="5">
    <source>
        <dbReference type="ARBA" id="ARBA00022833"/>
    </source>
</evidence>
<evidence type="ECO:0000256" key="6">
    <source>
        <dbReference type="ARBA" id="ARBA00023049"/>
    </source>
</evidence>
<keyword evidence="4 10" id="KW-0378">Hydrolase</keyword>
<dbReference type="PANTHER" id="PTHR10127:SF814">
    <property type="entry name" value="MEPRIN A SUBUNIT BETA"/>
    <property type="match status" value="1"/>
</dbReference>
<dbReference type="Ensembl" id="ENSEBUT00000018249.1">
    <property type="protein sequence ID" value="ENSEBUP00000017673.1"/>
    <property type="gene ID" value="ENSEBUG00000011037.1"/>
</dbReference>
<keyword evidence="8" id="KW-1015">Disulfide bond</keyword>
<evidence type="ECO:0000256" key="3">
    <source>
        <dbReference type="ARBA" id="ARBA00022729"/>
    </source>
</evidence>
<proteinExistence type="predicted"/>
<keyword evidence="6 10" id="KW-0482">Metalloprotease</keyword>
<dbReference type="InterPro" id="IPR008974">
    <property type="entry name" value="TRAF-like"/>
</dbReference>
<name>A0A8C4QPQ7_EPTBU</name>
<evidence type="ECO:0000256" key="11">
    <source>
        <dbReference type="RuleBase" id="RU361183"/>
    </source>
</evidence>
<dbReference type="SUPFAM" id="SSF55486">
    <property type="entry name" value="Metalloproteases ('zincins'), catalytic domain"/>
    <property type="match status" value="1"/>
</dbReference>
<dbReference type="EC" id="3.4.24.-" evidence="11"/>
<dbReference type="SUPFAM" id="SSF49599">
    <property type="entry name" value="TRAF domain-like"/>
    <property type="match status" value="1"/>
</dbReference>
<keyword evidence="1 10" id="KW-0645">Protease</keyword>
<feature type="transmembrane region" description="Helical" evidence="12">
    <location>
        <begin position="410"/>
        <end position="428"/>
    </location>
</feature>
<evidence type="ECO:0000256" key="9">
    <source>
        <dbReference type="ARBA" id="ARBA00023180"/>
    </source>
</evidence>
<dbReference type="PANTHER" id="PTHR10127">
    <property type="entry name" value="DISCOIDIN, CUB, EGF, LAMININ , AND ZINC METALLOPROTEASE DOMAIN CONTAINING"/>
    <property type="match status" value="1"/>
</dbReference>
<feature type="domain" description="Peptidase M12A" evidence="13">
    <location>
        <begin position="12"/>
        <end position="209"/>
    </location>
</feature>
<dbReference type="GO" id="GO:0008270">
    <property type="term" value="F:zinc ion binding"/>
    <property type="evidence" value="ECO:0007669"/>
    <property type="project" value="UniProtKB-UniRule"/>
</dbReference>
<reference evidence="14" key="1">
    <citation type="submission" date="2025-08" db="UniProtKB">
        <authorList>
            <consortium name="Ensembl"/>
        </authorList>
    </citation>
    <scope>IDENTIFICATION</scope>
</reference>
<feature type="binding site" evidence="10">
    <location>
        <position position="104"/>
    </location>
    <ligand>
        <name>Zn(2+)</name>
        <dbReference type="ChEBI" id="CHEBI:29105"/>
        <note>catalytic</note>
    </ligand>
</feature>
<feature type="binding site" evidence="10">
    <location>
        <position position="108"/>
    </location>
    <ligand>
        <name>Zn(2+)</name>
        <dbReference type="ChEBI" id="CHEBI:29105"/>
        <note>catalytic</note>
    </ligand>
</feature>
<comment type="caution">
    <text evidence="10">Lacks conserved residue(s) required for the propagation of feature annotation.</text>
</comment>
<evidence type="ECO:0000256" key="4">
    <source>
        <dbReference type="ARBA" id="ARBA00022801"/>
    </source>
</evidence>
<dbReference type="PRINTS" id="PR00480">
    <property type="entry name" value="ASTACIN"/>
</dbReference>
<dbReference type="InterPro" id="IPR002083">
    <property type="entry name" value="MATH/TRAF_dom"/>
</dbReference>
<dbReference type="InterPro" id="IPR001506">
    <property type="entry name" value="Peptidase_M12A"/>
</dbReference>
<feature type="binding site" evidence="10">
    <location>
        <position position="114"/>
    </location>
    <ligand>
        <name>Zn(2+)</name>
        <dbReference type="ChEBI" id="CHEBI:29105"/>
        <note>catalytic</note>
    </ligand>
</feature>
<dbReference type="Gene3D" id="2.60.210.10">
    <property type="entry name" value="Apoptosis, Tumor Necrosis Factor Receptor Associated Protein 2, Chain A"/>
    <property type="match status" value="1"/>
</dbReference>
<keyword evidence="5 10" id="KW-0862">Zinc</keyword>
<evidence type="ECO:0000259" key="13">
    <source>
        <dbReference type="PROSITE" id="PS51864"/>
    </source>
</evidence>
<protein>
    <recommendedName>
        <fullName evidence="11">Metalloendopeptidase</fullName>
        <ecNumber evidence="11">3.4.24.-</ecNumber>
    </recommendedName>
</protein>
<evidence type="ECO:0000313" key="14">
    <source>
        <dbReference type="Ensembl" id="ENSEBUP00000017673.1"/>
    </source>
</evidence>
<feature type="transmembrane region" description="Helical" evidence="12">
    <location>
        <begin position="434"/>
        <end position="459"/>
    </location>
</feature>
<keyword evidence="15" id="KW-1185">Reference proteome</keyword>
<dbReference type="Pfam" id="PF22486">
    <property type="entry name" value="MATH_2"/>
    <property type="match status" value="1"/>
</dbReference>
<dbReference type="FunFam" id="3.40.390.10:FF:000015">
    <property type="entry name" value="Meprin A subunit"/>
    <property type="match status" value="1"/>
</dbReference>
<dbReference type="PROSITE" id="PS51864">
    <property type="entry name" value="ASTACIN"/>
    <property type="match status" value="1"/>
</dbReference>
<feature type="active site" evidence="10">
    <location>
        <position position="105"/>
    </location>
</feature>
<evidence type="ECO:0000256" key="10">
    <source>
        <dbReference type="PROSITE-ProRule" id="PRU01211"/>
    </source>
</evidence>
<dbReference type="SMART" id="SM00235">
    <property type="entry name" value="ZnMc"/>
    <property type="match status" value="1"/>
</dbReference>
<keyword evidence="12" id="KW-0812">Transmembrane</keyword>
<keyword evidence="12" id="KW-0472">Membrane</keyword>
<reference evidence="14" key="2">
    <citation type="submission" date="2025-09" db="UniProtKB">
        <authorList>
            <consortium name="Ensembl"/>
        </authorList>
    </citation>
    <scope>IDENTIFICATION</scope>
</reference>
<keyword evidence="3" id="KW-0732">Signal</keyword>
<keyword evidence="12" id="KW-1133">Transmembrane helix</keyword>
<evidence type="ECO:0000256" key="1">
    <source>
        <dbReference type="ARBA" id="ARBA00022670"/>
    </source>
</evidence>
<evidence type="ECO:0000256" key="2">
    <source>
        <dbReference type="ARBA" id="ARBA00022723"/>
    </source>
</evidence>
<dbReference type="GO" id="GO:0004222">
    <property type="term" value="F:metalloendopeptidase activity"/>
    <property type="evidence" value="ECO:0007669"/>
    <property type="project" value="UniProtKB-UniRule"/>
</dbReference>
<keyword evidence="7" id="KW-0865">Zymogen</keyword>
<dbReference type="InterPro" id="IPR024079">
    <property type="entry name" value="MetalloPept_cat_dom_sf"/>
</dbReference>
<dbReference type="Gene3D" id="3.40.390.10">
    <property type="entry name" value="Collagenase (Catalytic Domain)"/>
    <property type="match status" value="1"/>
</dbReference>
<dbReference type="Pfam" id="PF01400">
    <property type="entry name" value="Astacin"/>
    <property type="match status" value="1"/>
</dbReference>
<organism evidence="14 15">
    <name type="scientific">Eptatretus burgeri</name>
    <name type="common">Inshore hagfish</name>
    <dbReference type="NCBI Taxonomy" id="7764"/>
    <lineage>
        <taxon>Eukaryota</taxon>
        <taxon>Metazoa</taxon>
        <taxon>Chordata</taxon>
        <taxon>Craniata</taxon>
        <taxon>Vertebrata</taxon>
        <taxon>Cyclostomata</taxon>
        <taxon>Myxini</taxon>
        <taxon>Myxiniformes</taxon>
        <taxon>Myxinidae</taxon>
        <taxon>Eptatretinae</taxon>
        <taxon>Eptatretus</taxon>
    </lineage>
</organism>
<sequence length="476" mass="55371">MKYSHGHWCLQAFISISMYPAIRRYDDQAIYDMSEKNLNAKGIILQAFDMFRLKSCIDFVPWTGEQDYLSVVKAYGCWSYVGKQRGPQTLSIGYGCDDISIVEHELLHLLGFWHEQSRTDRDDYVIIQWTNIEEDRLINFEKNTLHESDSLNVSYDYLSVMHYNSKAFQKAPGLNTIITKDPHFMDIIGQRLDISELDRVQLNRMYSCSELLKTLYVHHVKSCCRPLSCLGLFTLNSFCLNYKSLFLSFFFSQNLFLFIFKSSSSIYSPRFNSTDGYSFQLSMYPNVRQLNNKSIGLFVHLTSGYQDDELQWPCPWKQPPPPPPCNLTLVASSVLELSFTTNPNLETYLHGSLVFIWDRPDKIGYQVDDHGSTYFRGSGYGYNTFLPHVYLHRRQYIRHRDMCMEWSHDPVFLSCLSLLSLSISLSVIPSAKTWVVFAVTVIITVIIIIIIIDTLLHLFRPLSFTTRPFRHFICNR</sequence>
<dbReference type="Proteomes" id="UP000694388">
    <property type="component" value="Unplaced"/>
</dbReference>
<dbReference type="InterPro" id="IPR006026">
    <property type="entry name" value="Peptidase_Metallo"/>
</dbReference>